<name>A0A2K3LE17_TRIPR</name>
<dbReference type="EMBL" id="ASHM01031281">
    <property type="protein sequence ID" value="PNX76788.1"/>
    <property type="molecule type" value="Genomic_DNA"/>
</dbReference>
<protein>
    <submittedName>
        <fullName evidence="1">Ubiquitin-protein ligase</fullName>
    </submittedName>
</protein>
<proteinExistence type="predicted"/>
<evidence type="ECO:0000313" key="1">
    <source>
        <dbReference type="EMBL" id="PNX76788.1"/>
    </source>
</evidence>
<sequence>MGSKWDIDKFTDSNDFVLWKVKMRTILIQQMCVEALNGEAQMSVHMTPTEMTKMNDKTVSVIILCLRDKVLREVTRETIVVSM</sequence>
<accession>A0A2K3LE17</accession>
<dbReference type="AlphaFoldDB" id="A0A2K3LE17"/>
<dbReference type="GO" id="GO:0016874">
    <property type="term" value="F:ligase activity"/>
    <property type="evidence" value="ECO:0007669"/>
    <property type="project" value="UniProtKB-KW"/>
</dbReference>
<reference evidence="1 2" key="2">
    <citation type="journal article" date="2017" name="Front. Plant Sci.">
        <title>Gene Classification and Mining of Molecular Markers Useful in Red Clover (Trifolium pratense) Breeding.</title>
        <authorList>
            <person name="Istvanek J."/>
            <person name="Dluhosova J."/>
            <person name="Dluhos P."/>
            <person name="Patkova L."/>
            <person name="Nedelnik J."/>
            <person name="Repkova J."/>
        </authorList>
    </citation>
    <scope>NUCLEOTIDE SEQUENCE [LARGE SCALE GENOMIC DNA]</scope>
    <source>
        <strain evidence="2">cv. Tatra</strain>
        <tissue evidence="1">Young leaves</tissue>
    </source>
</reference>
<reference evidence="1 2" key="1">
    <citation type="journal article" date="2014" name="Am. J. Bot.">
        <title>Genome assembly and annotation for red clover (Trifolium pratense; Fabaceae).</title>
        <authorList>
            <person name="Istvanek J."/>
            <person name="Jaros M."/>
            <person name="Krenek A."/>
            <person name="Repkova J."/>
        </authorList>
    </citation>
    <scope>NUCLEOTIDE SEQUENCE [LARGE SCALE GENOMIC DNA]</scope>
    <source>
        <strain evidence="2">cv. Tatra</strain>
        <tissue evidence="1">Young leaves</tissue>
    </source>
</reference>
<comment type="caution">
    <text evidence="1">The sequence shown here is derived from an EMBL/GenBank/DDBJ whole genome shotgun (WGS) entry which is preliminary data.</text>
</comment>
<evidence type="ECO:0000313" key="2">
    <source>
        <dbReference type="Proteomes" id="UP000236291"/>
    </source>
</evidence>
<dbReference type="Proteomes" id="UP000236291">
    <property type="component" value="Unassembled WGS sequence"/>
</dbReference>
<gene>
    <name evidence="1" type="ORF">L195_g032747</name>
</gene>
<organism evidence="1 2">
    <name type="scientific">Trifolium pratense</name>
    <name type="common">Red clover</name>
    <dbReference type="NCBI Taxonomy" id="57577"/>
    <lineage>
        <taxon>Eukaryota</taxon>
        <taxon>Viridiplantae</taxon>
        <taxon>Streptophyta</taxon>
        <taxon>Embryophyta</taxon>
        <taxon>Tracheophyta</taxon>
        <taxon>Spermatophyta</taxon>
        <taxon>Magnoliopsida</taxon>
        <taxon>eudicotyledons</taxon>
        <taxon>Gunneridae</taxon>
        <taxon>Pentapetalae</taxon>
        <taxon>rosids</taxon>
        <taxon>fabids</taxon>
        <taxon>Fabales</taxon>
        <taxon>Fabaceae</taxon>
        <taxon>Papilionoideae</taxon>
        <taxon>50 kb inversion clade</taxon>
        <taxon>NPAAA clade</taxon>
        <taxon>Hologalegina</taxon>
        <taxon>IRL clade</taxon>
        <taxon>Trifolieae</taxon>
        <taxon>Trifolium</taxon>
    </lineage>
</organism>
<keyword evidence="1" id="KW-0436">Ligase</keyword>